<keyword evidence="10" id="KW-1185">Reference proteome</keyword>
<sequence length="466" mass="51074">MALLDTLRRTLDLHDLLRPGQSVMAAVSGGPDSLSLLHALHLLQGELQISSLFAAHLDHGLRGAESAAEAAFVAAFCAERGIPCAIETLGEDVLAQASSSGLQAAARDARYDFLHRAAAQMRADRIATAHTQDDQVETILMRILRGSGLAGLRGIPYQRGDIIRPLRDVTRAEVEAYCAEHNLNPRRDPSNADSRHYLRNRMRLELLPELEANYAPGVRAALLRLSRTAALDDDYLQSQTAEALDGVQTSVTDKHILLDREKLTKLAPALQRRALRMALARLRESSQDIQEEHIANFLAAASHSEVASYSIVTPRPPCHLILRGDIIDLSVPNVVIPTVELASLTTPGTCVFDKNGWTIESQLTSEQNDADYIEILDADCVDLASLHVRAWLMGDRIAPFSLGGKTKKLSDLFTDAKIPQEQRGAIPIVADSQGPLWVVGLRIAERARTTETTTRFLRLSARRAPE</sequence>
<dbReference type="RefSeq" id="WP_165864075.1">
    <property type="nucleotide sequence ID" value="NZ_AP025739.1"/>
</dbReference>
<dbReference type="Pfam" id="PF01171">
    <property type="entry name" value="ATP_bind_3"/>
    <property type="match status" value="1"/>
</dbReference>
<dbReference type="Gene3D" id="3.40.50.620">
    <property type="entry name" value="HUPs"/>
    <property type="match status" value="1"/>
</dbReference>
<dbReference type="SUPFAM" id="SSF52402">
    <property type="entry name" value="Adenine nucleotide alpha hydrolases-like"/>
    <property type="match status" value="1"/>
</dbReference>
<accession>A0A402CTL1</accession>
<dbReference type="InterPro" id="IPR012795">
    <property type="entry name" value="tRNA_Ile_lys_synt_N"/>
</dbReference>
<protein>
    <recommendedName>
        <fullName evidence="8">tRNA(Ile)-lysidine synthase</fullName>
        <ecNumber evidence="8">6.3.4.19</ecNumber>
    </recommendedName>
    <alternativeName>
        <fullName evidence="8">tRNA(Ile)-2-lysyl-cytidine synthase</fullName>
    </alternativeName>
    <alternativeName>
        <fullName evidence="8">tRNA(Ile)-lysidine synthetase</fullName>
    </alternativeName>
</protein>
<dbReference type="InterPro" id="IPR012796">
    <property type="entry name" value="Lysidine-tRNA-synth_C"/>
</dbReference>
<dbReference type="NCBIfam" id="TIGR02433">
    <property type="entry name" value="lysidine_TilS_C"/>
    <property type="match status" value="1"/>
</dbReference>
<evidence type="ECO:0000313" key="10">
    <source>
        <dbReference type="Proteomes" id="UP000287394"/>
    </source>
</evidence>
<dbReference type="InterPro" id="IPR011063">
    <property type="entry name" value="TilS/TtcA_N"/>
</dbReference>
<reference evidence="9 10" key="1">
    <citation type="journal article" date="2019" name="Int. J. Syst. Evol. Microbiol.">
        <title>Capsulimonas corticalis gen. nov., sp. nov., an aerobic capsulated bacterium, of a novel bacterial order, Capsulimonadales ord. nov., of the class Armatimonadia of the phylum Armatimonadetes.</title>
        <authorList>
            <person name="Li J."/>
            <person name="Kudo C."/>
            <person name="Tonouchi A."/>
        </authorList>
    </citation>
    <scope>NUCLEOTIDE SEQUENCE [LARGE SCALE GENOMIC DNA]</scope>
    <source>
        <strain evidence="9 10">AX-7</strain>
    </source>
</reference>
<dbReference type="CDD" id="cd01992">
    <property type="entry name" value="TilS_N"/>
    <property type="match status" value="1"/>
</dbReference>
<comment type="function">
    <text evidence="8">Ligates lysine onto the cytidine present at position 34 of the AUA codon-specific tRNA(Ile) that contains the anticodon CAU, in an ATP-dependent manner. Cytidine is converted to lysidine, thus changing the amino acid specificity of the tRNA from methionine to isoleucine.</text>
</comment>
<evidence type="ECO:0000256" key="8">
    <source>
        <dbReference type="HAMAP-Rule" id="MF_01161"/>
    </source>
</evidence>
<dbReference type="InterPro" id="IPR014729">
    <property type="entry name" value="Rossmann-like_a/b/a_fold"/>
</dbReference>
<dbReference type="GO" id="GO:0005737">
    <property type="term" value="C:cytoplasm"/>
    <property type="evidence" value="ECO:0007669"/>
    <property type="project" value="UniProtKB-SubCell"/>
</dbReference>
<dbReference type="SUPFAM" id="SSF82829">
    <property type="entry name" value="MesJ substrate recognition domain-like"/>
    <property type="match status" value="1"/>
</dbReference>
<dbReference type="Proteomes" id="UP000287394">
    <property type="component" value="Chromosome"/>
</dbReference>
<keyword evidence="3 8" id="KW-0436">Ligase</keyword>
<organism evidence="9 10">
    <name type="scientific">Capsulimonas corticalis</name>
    <dbReference type="NCBI Taxonomy" id="2219043"/>
    <lineage>
        <taxon>Bacteria</taxon>
        <taxon>Bacillati</taxon>
        <taxon>Armatimonadota</taxon>
        <taxon>Armatimonadia</taxon>
        <taxon>Capsulimonadales</taxon>
        <taxon>Capsulimonadaceae</taxon>
        <taxon>Capsulimonas</taxon>
    </lineage>
</organism>
<comment type="subcellular location">
    <subcellularLocation>
        <location evidence="1 8">Cytoplasm</location>
    </subcellularLocation>
</comment>
<evidence type="ECO:0000256" key="5">
    <source>
        <dbReference type="ARBA" id="ARBA00022741"/>
    </source>
</evidence>
<keyword evidence="5 8" id="KW-0547">Nucleotide-binding</keyword>
<dbReference type="InterPro" id="IPR012094">
    <property type="entry name" value="tRNA_Ile_lys_synt"/>
</dbReference>
<evidence type="ECO:0000256" key="1">
    <source>
        <dbReference type="ARBA" id="ARBA00004496"/>
    </source>
</evidence>
<keyword evidence="2 8" id="KW-0963">Cytoplasm</keyword>
<evidence type="ECO:0000256" key="2">
    <source>
        <dbReference type="ARBA" id="ARBA00022490"/>
    </source>
</evidence>
<dbReference type="Gene3D" id="1.20.59.20">
    <property type="match status" value="1"/>
</dbReference>
<dbReference type="PANTHER" id="PTHR43033:SF1">
    <property type="entry name" value="TRNA(ILE)-LYSIDINE SYNTHASE-RELATED"/>
    <property type="match status" value="1"/>
</dbReference>
<dbReference type="KEGG" id="ccot:CCAX7_27560"/>
<keyword evidence="6 8" id="KW-0067">ATP-binding</keyword>
<name>A0A402CTL1_9BACT</name>
<keyword evidence="4 8" id="KW-0819">tRNA processing</keyword>
<evidence type="ECO:0000256" key="4">
    <source>
        <dbReference type="ARBA" id="ARBA00022694"/>
    </source>
</evidence>
<dbReference type="NCBIfam" id="TIGR02432">
    <property type="entry name" value="lysidine_TilS_N"/>
    <property type="match status" value="1"/>
</dbReference>
<dbReference type="PANTHER" id="PTHR43033">
    <property type="entry name" value="TRNA(ILE)-LYSIDINE SYNTHASE-RELATED"/>
    <property type="match status" value="1"/>
</dbReference>
<comment type="catalytic activity">
    <reaction evidence="7 8">
        <text>cytidine(34) in tRNA(Ile2) + L-lysine + ATP = lysidine(34) in tRNA(Ile2) + AMP + diphosphate + H(+)</text>
        <dbReference type="Rhea" id="RHEA:43744"/>
        <dbReference type="Rhea" id="RHEA-COMP:10625"/>
        <dbReference type="Rhea" id="RHEA-COMP:10670"/>
        <dbReference type="ChEBI" id="CHEBI:15378"/>
        <dbReference type="ChEBI" id="CHEBI:30616"/>
        <dbReference type="ChEBI" id="CHEBI:32551"/>
        <dbReference type="ChEBI" id="CHEBI:33019"/>
        <dbReference type="ChEBI" id="CHEBI:82748"/>
        <dbReference type="ChEBI" id="CHEBI:83665"/>
        <dbReference type="ChEBI" id="CHEBI:456215"/>
        <dbReference type="EC" id="6.3.4.19"/>
    </reaction>
</comment>
<dbReference type="FunCoup" id="A0A402CTL1">
    <property type="interactions" value="129"/>
</dbReference>
<evidence type="ECO:0000256" key="6">
    <source>
        <dbReference type="ARBA" id="ARBA00022840"/>
    </source>
</evidence>
<gene>
    <name evidence="8 9" type="primary">tilS</name>
    <name evidence="9" type="ORF">CCAX7_27560</name>
</gene>
<dbReference type="GO" id="GO:0006400">
    <property type="term" value="P:tRNA modification"/>
    <property type="evidence" value="ECO:0007669"/>
    <property type="project" value="UniProtKB-UniRule"/>
</dbReference>
<evidence type="ECO:0000256" key="7">
    <source>
        <dbReference type="ARBA" id="ARBA00048539"/>
    </source>
</evidence>
<dbReference type="Pfam" id="PF11734">
    <property type="entry name" value="TilS_C"/>
    <property type="match status" value="1"/>
</dbReference>
<dbReference type="GO" id="GO:0005524">
    <property type="term" value="F:ATP binding"/>
    <property type="evidence" value="ECO:0007669"/>
    <property type="project" value="UniProtKB-UniRule"/>
</dbReference>
<dbReference type="AlphaFoldDB" id="A0A402CTL1"/>
<comment type="domain">
    <text evidence="8">The N-terminal region contains the highly conserved SGGXDS motif, predicted to be a P-loop motif involved in ATP binding.</text>
</comment>
<dbReference type="SMART" id="SM00977">
    <property type="entry name" value="TilS_C"/>
    <property type="match status" value="1"/>
</dbReference>
<feature type="binding site" evidence="8">
    <location>
        <begin position="28"/>
        <end position="33"/>
    </location>
    <ligand>
        <name>ATP</name>
        <dbReference type="ChEBI" id="CHEBI:30616"/>
    </ligand>
</feature>
<dbReference type="GO" id="GO:0032267">
    <property type="term" value="F:tRNA(Ile)-lysidine synthase activity"/>
    <property type="evidence" value="ECO:0007669"/>
    <property type="project" value="UniProtKB-EC"/>
</dbReference>
<evidence type="ECO:0000313" key="9">
    <source>
        <dbReference type="EMBL" id="BDI30705.1"/>
    </source>
</evidence>
<proteinExistence type="inferred from homology"/>
<evidence type="ECO:0000256" key="3">
    <source>
        <dbReference type="ARBA" id="ARBA00022598"/>
    </source>
</evidence>
<dbReference type="EMBL" id="AP025739">
    <property type="protein sequence ID" value="BDI30705.1"/>
    <property type="molecule type" value="Genomic_DNA"/>
</dbReference>
<dbReference type="SUPFAM" id="SSF56037">
    <property type="entry name" value="PheT/TilS domain"/>
    <property type="match status" value="1"/>
</dbReference>
<dbReference type="HAMAP" id="MF_01161">
    <property type="entry name" value="tRNA_Ile_lys_synt"/>
    <property type="match status" value="1"/>
</dbReference>
<comment type="similarity">
    <text evidence="8">Belongs to the tRNA(Ile)-lysidine synthase family.</text>
</comment>
<dbReference type="EC" id="6.3.4.19" evidence="8"/>